<evidence type="ECO:0000256" key="13">
    <source>
        <dbReference type="SAM" id="Phobius"/>
    </source>
</evidence>
<evidence type="ECO:0000256" key="10">
    <source>
        <dbReference type="ARBA" id="ARBA00023224"/>
    </source>
</evidence>
<reference evidence="14" key="1">
    <citation type="thesis" date="2020" institute="ProQuest LLC" country="789 East Eisenhower Parkway, Ann Arbor, MI, USA">
        <title>Comparative Genomics and Chromosome Evolution.</title>
        <authorList>
            <person name="Mudd A.B."/>
        </authorList>
    </citation>
    <scope>NUCLEOTIDE SEQUENCE</scope>
    <source>
        <strain evidence="14">1538</strain>
        <tissue evidence="14">Blood</tissue>
    </source>
</reference>
<evidence type="ECO:0000256" key="8">
    <source>
        <dbReference type="ARBA" id="ARBA00023136"/>
    </source>
</evidence>
<dbReference type="PANTHER" id="PTHR11394">
    <property type="entry name" value="TASTE RECEPTOR TYPE 2"/>
    <property type="match status" value="1"/>
</dbReference>
<dbReference type="PANTHER" id="PTHR11394:SF160">
    <property type="entry name" value="TASTE RECEPTOR TYPE 2"/>
    <property type="match status" value="1"/>
</dbReference>
<keyword evidence="9 12" id="KW-0675">Receptor</keyword>
<dbReference type="GO" id="GO:0004930">
    <property type="term" value="F:G protein-coupled receptor activity"/>
    <property type="evidence" value="ECO:0007669"/>
    <property type="project" value="UniProtKB-KW"/>
</dbReference>
<evidence type="ECO:0000256" key="9">
    <source>
        <dbReference type="ARBA" id="ARBA00023170"/>
    </source>
</evidence>
<feature type="transmembrane region" description="Helical" evidence="13">
    <location>
        <begin position="179"/>
        <end position="208"/>
    </location>
</feature>
<evidence type="ECO:0000256" key="3">
    <source>
        <dbReference type="ARBA" id="ARBA00022480"/>
    </source>
</evidence>
<dbReference type="InterPro" id="IPR007960">
    <property type="entry name" value="TAS2R"/>
</dbReference>
<dbReference type="EMBL" id="DYDO01000004">
    <property type="protein sequence ID" value="DBA25504.1"/>
    <property type="molecule type" value="Genomic_DNA"/>
</dbReference>
<dbReference type="Proteomes" id="UP001181693">
    <property type="component" value="Unassembled WGS sequence"/>
</dbReference>
<keyword evidence="8 12" id="KW-0472">Membrane</keyword>
<comment type="similarity">
    <text evidence="2 11">Belongs to the G-protein coupled receptor T2R family.</text>
</comment>
<accession>A0AAV3AE23</accession>
<gene>
    <name evidence="14" type="ORF">GDO54_009884</name>
</gene>
<keyword evidence="15" id="KW-1185">Reference proteome</keyword>
<evidence type="ECO:0000256" key="1">
    <source>
        <dbReference type="ARBA" id="ARBA00004141"/>
    </source>
</evidence>
<comment type="subcellular location">
    <subcellularLocation>
        <location evidence="1 12">Membrane</location>
        <topology evidence="1 12">Multi-pass membrane protein</topology>
    </subcellularLocation>
</comment>
<name>A0AAV3AE23_PYXAD</name>
<dbReference type="AlphaFoldDB" id="A0AAV3AE23"/>
<evidence type="ECO:0000256" key="11">
    <source>
        <dbReference type="RuleBase" id="RU004423"/>
    </source>
</evidence>
<dbReference type="Pfam" id="PF05296">
    <property type="entry name" value="TAS2R"/>
    <property type="match status" value="1"/>
</dbReference>
<keyword evidence="5 12" id="KW-0812">Transmembrane</keyword>
<evidence type="ECO:0000313" key="15">
    <source>
        <dbReference type="Proteomes" id="UP001181693"/>
    </source>
</evidence>
<keyword evidence="4 12" id="KW-0716">Sensory transduction</keyword>
<feature type="transmembrane region" description="Helical" evidence="13">
    <location>
        <begin position="93"/>
        <end position="115"/>
    </location>
</feature>
<evidence type="ECO:0000313" key="14">
    <source>
        <dbReference type="EMBL" id="DBA25504.1"/>
    </source>
</evidence>
<comment type="caution">
    <text evidence="14">The sequence shown here is derived from an EMBL/GenBank/DDBJ whole genome shotgun (WGS) entry which is preliminary data.</text>
</comment>
<keyword evidence="7 12" id="KW-0297">G-protein coupled receptor</keyword>
<evidence type="ECO:0000256" key="2">
    <source>
        <dbReference type="ARBA" id="ARBA00007376"/>
    </source>
</evidence>
<dbReference type="SUPFAM" id="SSF81321">
    <property type="entry name" value="Family A G protein-coupled receptor-like"/>
    <property type="match status" value="1"/>
</dbReference>
<dbReference type="GO" id="GO:0033038">
    <property type="term" value="F:bitter taste receptor activity"/>
    <property type="evidence" value="ECO:0007669"/>
    <property type="project" value="InterPro"/>
</dbReference>
<evidence type="ECO:0000256" key="6">
    <source>
        <dbReference type="ARBA" id="ARBA00022989"/>
    </source>
</evidence>
<sequence length="316" mass="36556">MADSTEEAFYGIYLLFLTSLYGLATLAGFLVQSFIVAVNVIDWLKQKSIGAVDKMITFLGISRIFFHTAVLLYSISKLYNIRIPEIVITLNQFIMNISNLASIWLASLLSIFFYVKISTFHNAFFLHVKAIILKRVTYLIIGSVLLSLGYTFIYFMALPDNSFWNGTQDDISYNREKKILMYGNILCNSFPVLLFLIASLLQVILLVFHMRRMNNGGKVTSSTDTYHRIMKFTVLSFMVCAFYTLVNLFQMLIKLINLNWFLFTLSIFQALHSVLLIYVTMKLRNQFFRVVHCRTDRLFNRKALGPHPIQRVEMTP</sequence>
<dbReference type="Gene3D" id="1.20.1070.10">
    <property type="entry name" value="Rhodopsin 7-helix transmembrane proteins"/>
    <property type="match status" value="1"/>
</dbReference>
<feature type="transmembrane region" description="Helical" evidence="13">
    <location>
        <begin position="56"/>
        <end position="73"/>
    </location>
</feature>
<evidence type="ECO:0000256" key="12">
    <source>
        <dbReference type="RuleBase" id="RU004424"/>
    </source>
</evidence>
<dbReference type="GO" id="GO:0016020">
    <property type="term" value="C:membrane"/>
    <property type="evidence" value="ECO:0007669"/>
    <property type="project" value="UniProtKB-SubCell"/>
</dbReference>
<protein>
    <recommendedName>
        <fullName evidence="12">Taste receptor type 2</fullName>
    </recommendedName>
</protein>
<feature type="transmembrane region" description="Helical" evidence="13">
    <location>
        <begin position="12"/>
        <end position="44"/>
    </location>
</feature>
<evidence type="ECO:0000256" key="5">
    <source>
        <dbReference type="ARBA" id="ARBA00022692"/>
    </source>
</evidence>
<keyword evidence="6 13" id="KW-1133">Transmembrane helix</keyword>
<organism evidence="14 15">
    <name type="scientific">Pyxicephalus adspersus</name>
    <name type="common">African bullfrog</name>
    <dbReference type="NCBI Taxonomy" id="30357"/>
    <lineage>
        <taxon>Eukaryota</taxon>
        <taxon>Metazoa</taxon>
        <taxon>Chordata</taxon>
        <taxon>Craniata</taxon>
        <taxon>Vertebrata</taxon>
        <taxon>Euteleostomi</taxon>
        <taxon>Amphibia</taxon>
        <taxon>Batrachia</taxon>
        <taxon>Anura</taxon>
        <taxon>Neobatrachia</taxon>
        <taxon>Ranoidea</taxon>
        <taxon>Pyxicephalidae</taxon>
        <taxon>Pyxicephalinae</taxon>
        <taxon>Pyxicephalus</taxon>
    </lineage>
</organism>
<feature type="transmembrane region" description="Helical" evidence="13">
    <location>
        <begin position="136"/>
        <end position="159"/>
    </location>
</feature>
<feature type="transmembrane region" description="Helical" evidence="13">
    <location>
        <begin position="259"/>
        <end position="279"/>
    </location>
</feature>
<proteinExistence type="inferred from homology"/>
<feature type="transmembrane region" description="Helical" evidence="13">
    <location>
        <begin position="229"/>
        <end position="253"/>
    </location>
</feature>
<keyword evidence="3 12" id="KW-0919">Taste</keyword>
<evidence type="ECO:0000256" key="7">
    <source>
        <dbReference type="ARBA" id="ARBA00023040"/>
    </source>
</evidence>
<keyword evidence="10 12" id="KW-0807">Transducer</keyword>
<evidence type="ECO:0000256" key="4">
    <source>
        <dbReference type="ARBA" id="ARBA00022606"/>
    </source>
</evidence>